<feature type="domain" description="B box-type" evidence="7">
    <location>
        <begin position="124"/>
        <end position="168"/>
    </location>
</feature>
<feature type="compositionally biased region" description="Polar residues" evidence="5">
    <location>
        <begin position="510"/>
        <end position="529"/>
    </location>
</feature>
<dbReference type="Pfam" id="PF13445">
    <property type="entry name" value="zf-RING_UBOX"/>
    <property type="match status" value="1"/>
</dbReference>
<dbReference type="PROSITE" id="PS00518">
    <property type="entry name" value="ZF_RING_1"/>
    <property type="match status" value="1"/>
</dbReference>
<keyword evidence="9" id="KW-1185">Reference proteome</keyword>
<keyword evidence="2 4" id="KW-0863">Zinc-finger</keyword>
<reference evidence="8 9" key="1">
    <citation type="submission" date="2022-12" db="EMBL/GenBank/DDBJ databases">
        <title>Chromosome-level genome of Tegillarca granosa.</title>
        <authorList>
            <person name="Kim J."/>
        </authorList>
    </citation>
    <scope>NUCLEOTIDE SEQUENCE [LARGE SCALE GENOMIC DNA]</scope>
    <source>
        <strain evidence="8">Teg-2019</strain>
        <tissue evidence="8">Adductor muscle</tissue>
    </source>
</reference>
<dbReference type="InterPro" id="IPR027370">
    <property type="entry name" value="Znf-RING_euk"/>
</dbReference>
<evidence type="ECO:0000259" key="6">
    <source>
        <dbReference type="PROSITE" id="PS50089"/>
    </source>
</evidence>
<feature type="compositionally biased region" description="Basic and acidic residues" evidence="5">
    <location>
        <begin position="530"/>
        <end position="540"/>
    </location>
</feature>
<dbReference type="EMBL" id="JARBDR010000923">
    <property type="protein sequence ID" value="KAJ8298062.1"/>
    <property type="molecule type" value="Genomic_DNA"/>
</dbReference>
<dbReference type="InterPro" id="IPR001841">
    <property type="entry name" value="Znf_RING"/>
</dbReference>
<dbReference type="InterPro" id="IPR017907">
    <property type="entry name" value="Znf_RING_CS"/>
</dbReference>
<evidence type="ECO:0000256" key="5">
    <source>
        <dbReference type="SAM" id="MobiDB-lite"/>
    </source>
</evidence>
<dbReference type="InterPro" id="IPR013083">
    <property type="entry name" value="Znf_RING/FYVE/PHD"/>
</dbReference>
<dbReference type="PROSITE" id="PS50119">
    <property type="entry name" value="ZF_BBOX"/>
    <property type="match status" value="1"/>
</dbReference>
<dbReference type="PANTHER" id="PTHR25462">
    <property type="entry name" value="BONUS, ISOFORM C-RELATED"/>
    <property type="match status" value="1"/>
</dbReference>
<dbReference type="SMART" id="SM00336">
    <property type="entry name" value="BBOX"/>
    <property type="match status" value="1"/>
</dbReference>
<evidence type="ECO:0000256" key="2">
    <source>
        <dbReference type="ARBA" id="ARBA00022771"/>
    </source>
</evidence>
<evidence type="ECO:0000313" key="9">
    <source>
        <dbReference type="Proteomes" id="UP001217089"/>
    </source>
</evidence>
<feature type="region of interest" description="Disordered" evidence="5">
    <location>
        <begin position="408"/>
        <end position="440"/>
    </location>
</feature>
<evidence type="ECO:0000259" key="7">
    <source>
        <dbReference type="PROSITE" id="PS50119"/>
    </source>
</evidence>
<dbReference type="PANTHER" id="PTHR25462:SF296">
    <property type="entry name" value="MEIOTIC P26, ISOFORM F"/>
    <property type="match status" value="1"/>
</dbReference>
<comment type="caution">
    <text evidence="8">The sequence shown here is derived from an EMBL/GenBank/DDBJ whole genome shotgun (WGS) entry which is preliminary data.</text>
</comment>
<proteinExistence type="predicted"/>
<name>A0ABQ9E398_TEGGR</name>
<dbReference type="PROSITE" id="PS50089">
    <property type="entry name" value="ZF_RING_2"/>
    <property type="match status" value="1"/>
</dbReference>
<dbReference type="InterPro" id="IPR000315">
    <property type="entry name" value="Znf_B-box"/>
</dbReference>
<keyword evidence="3" id="KW-0862">Zinc</keyword>
<dbReference type="InterPro" id="IPR047153">
    <property type="entry name" value="TRIM45/56/19-like"/>
</dbReference>
<keyword evidence="1" id="KW-0479">Metal-binding</keyword>
<organism evidence="8 9">
    <name type="scientific">Tegillarca granosa</name>
    <name type="common">Malaysian cockle</name>
    <name type="synonym">Anadara granosa</name>
    <dbReference type="NCBI Taxonomy" id="220873"/>
    <lineage>
        <taxon>Eukaryota</taxon>
        <taxon>Metazoa</taxon>
        <taxon>Spiralia</taxon>
        <taxon>Lophotrochozoa</taxon>
        <taxon>Mollusca</taxon>
        <taxon>Bivalvia</taxon>
        <taxon>Autobranchia</taxon>
        <taxon>Pteriomorphia</taxon>
        <taxon>Arcoida</taxon>
        <taxon>Arcoidea</taxon>
        <taxon>Arcidae</taxon>
        <taxon>Tegillarca</taxon>
    </lineage>
</organism>
<dbReference type="SMART" id="SM00184">
    <property type="entry name" value="RING"/>
    <property type="match status" value="1"/>
</dbReference>
<dbReference type="Gene3D" id="3.30.40.10">
    <property type="entry name" value="Zinc/RING finger domain, C3HC4 (zinc finger)"/>
    <property type="match status" value="1"/>
</dbReference>
<accession>A0ABQ9E398</accession>
<evidence type="ECO:0000256" key="3">
    <source>
        <dbReference type="ARBA" id="ARBA00022833"/>
    </source>
</evidence>
<dbReference type="SUPFAM" id="SSF57845">
    <property type="entry name" value="B-box zinc-binding domain"/>
    <property type="match status" value="1"/>
</dbReference>
<dbReference type="Proteomes" id="UP001217089">
    <property type="component" value="Unassembled WGS sequence"/>
</dbReference>
<dbReference type="SUPFAM" id="SSF57850">
    <property type="entry name" value="RING/U-box"/>
    <property type="match status" value="1"/>
</dbReference>
<sequence>MTTAGEDTTDSTKRSLVVDEAAFEEQFLRCHICNEKFNQDERHPKSLPCNHTFCLPCLKQVFDHNQQNTRSRTLPTWRDDAFEGVLKCPECRVEIFLCRSEIAALPSDHRVIQMMDFLSGVQAKSQNVCTKHQSQALNFFCKKCLIPVCRDCTVLDHKENQGHVIVDVSDALSDNSDDFNKMDENCKSLLDKMKSRSDCLANASKNLDLIERQLRSTIKDTFIEYRLLLERRQEALIKILHESIKNQKQMIHSRFVDICTQGTELQKIHETFSSARKSSDVKQLFTVQQEMKEKETEFTCTAEANDDELFLTCNFAVDNECQFLSEMSGLGEVTTIENLELKNPVPAHQLVLLDSLENRMPQSQQICDNMGEEDEMSAPQLSSSMRRILRQIGEQVGDDEEEMVVPVPPHRLSSRLRRATIEPREEPEDYTEPEHDTDTVTSAYLTRIASRLNQSANEMAEALLNQTSTESADRNSSDTGHARSSSSSRPRRPNHNNQPVRVVRHPQLHISGSQHGHGYSSATRYSNSSESRRRTPNDNA</sequence>
<evidence type="ECO:0000313" key="8">
    <source>
        <dbReference type="EMBL" id="KAJ8298062.1"/>
    </source>
</evidence>
<feature type="region of interest" description="Disordered" evidence="5">
    <location>
        <begin position="466"/>
        <end position="540"/>
    </location>
</feature>
<feature type="domain" description="RING-type" evidence="6">
    <location>
        <begin position="30"/>
        <end position="92"/>
    </location>
</feature>
<evidence type="ECO:0000256" key="1">
    <source>
        <dbReference type="ARBA" id="ARBA00022723"/>
    </source>
</evidence>
<evidence type="ECO:0000256" key="4">
    <source>
        <dbReference type="PROSITE-ProRule" id="PRU00024"/>
    </source>
</evidence>
<gene>
    <name evidence="8" type="ORF">KUTeg_024593</name>
</gene>
<protein>
    <submittedName>
        <fullName evidence="8">Uncharacterized protein</fullName>
    </submittedName>
</protein>
<dbReference type="Pfam" id="PF00643">
    <property type="entry name" value="zf-B_box"/>
    <property type="match status" value="1"/>
</dbReference>
<dbReference type="Gene3D" id="3.30.160.60">
    <property type="entry name" value="Classic Zinc Finger"/>
    <property type="match status" value="1"/>
</dbReference>